<keyword evidence="1" id="KW-0812">Transmembrane</keyword>
<keyword evidence="3" id="KW-1185">Reference proteome</keyword>
<dbReference type="InterPro" id="IPR023346">
    <property type="entry name" value="Lysozyme-like_dom_sf"/>
</dbReference>
<evidence type="ECO:0000313" key="2">
    <source>
        <dbReference type="EMBL" id="APB32313.1"/>
    </source>
</evidence>
<dbReference type="Proteomes" id="UP000180235">
    <property type="component" value="Chromosome"/>
</dbReference>
<proteinExistence type="predicted"/>
<evidence type="ECO:0000313" key="3">
    <source>
        <dbReference type="Proteomes" id="UP000180235"/>
    </source>
</evidence>
<dbReference type="STRING" id="1188229.GlitD10_0012"/>
<dbReference type="AlphaFoldDB" id="A0A1J0A8S8"/>
<protein>
    <submittedName>
        <fullName evidence="2">Muramidase (Phage lambda lysozyme)</fullName>
    </submittedName>
</protein>
<accession>A0A1J0A8S8</accession>
<feature type="transmembrane region" description="Helical" evidence="1">
    <location>
        <begin position="12"/>
        <end position="31"/>
    </location>
</feature>
<dbReference type="SUPFAM" id="SSF53955">
    <property type="entry name" value="Lysozyme-like"/>
    <property type="match status" value="1"/>
</dbReference>
<organism evidence="2 3">
    <name type="scientific">Gloeomargarita lithophora Alchichica-D10</name>
    <dbReference type="NCBI Taxonomy" id="1188229"/>
    <lineage>
        <taxon>Bacteria</taxon>
        <taxon>Bacillati</taxon>
        <taxon>Cyanobacteriota</taxon>
        <taxon>Cyanophyceae</taxon>
        <taxon>Gloeomargaritales</taxon>
        <taxon>Gloeomargaritaceae</taxon>
        <taxon>Gloeomargarita</taxon>
    </lineage>
</organism>
<name>A0A1J0A8S8_9CYAN</name>
<dbReference type="RefSeq" id="WP_071453070.1">
    <property type="nucleotide sequence ID" value="NZ_CP017675.1"/>
</dbReference>
<gene>
    <name evidence="2" type="ORF">GlitD10_0012</name>
</gene>
<evidence type="ECO:0000256" key="1">
    <source>
        <dbReference type="SAM" id="Phobius"/>
    </source>
</evidence>
<sequence length="202" mass="22760">MEGKRTAAKPAVTGFWAALLVGLGLGCWPLLEPQFLTRWLSPPLVMRGGDPYVRALMRTIAVSEAYGPGAYSRIYGGGHLANFSQHPDQCVPIRPGWCSTAAGRYQLLSTTWQEKAQRYHPQGYSFNFAPEFQDQVVYRWLSDPTAWDLNVATTLRRGELEPVLRELSTTWTSLGYGAESNRLTPLLPWVYQQVLREELAQK</sequence>
<dbReference type="Gene3D" id="1.10.530.10">
    <property type="match status" value="1"/>
</dbReference>
<dbReference type="PROSITE" id="PS51257">
    <property type="entry name" value="PROKAR_LIPOPROTEIN"/>
    <property type="match status" value="1"/>
</dbReference>
<dbReference type="KEGG" id="glt:GlitD10_0012"/>
<dbReference type="OrthoDB" id="481043at2"/>
<reference evidence="2 3" key="1">
    <citation type="submission" date="2016-10" db="EMBL/GenBank/DDBJ databases">
        <title>Description of Gloeomargarita lithophora gen. nov., sp. nov., a thylakoid-bearing basal-branching cyanobacterium with intracellular carbonates, and proposal for Gloeomargaritales ord. nov.</title>
        <authorList>
            <person name="Moreira D."/>
            <person name="Tavera R."/>
            <person name="Benzerara K."/>
            <person name="Skouri-Panet F."/>
            <person name="Couradeau E."/>
            <person name="Gerard E."/>
            <person name="Loussert C."/>
            <person name="Novelo E."/>
            <person name="Zivanovic Y."/>
            <person name="Lopez-Garcia P."/>
        </authorList>
    </citation>
    <scope>NUCLEOTIDE SEQUENCE [LARGE SCALE GENOMIC DNA]</scope>
    <source>
        <strain evidence="2 3">D10</strain>
    </source>
</reference>
<keyword evidence="1" id="KW-1133">Transmembrane helix</keyword>
<dbReference type="EMBL" id="CP017675">
    <property type="protein sequence ID" value="APB32313.1"/>
    <property type="molecule type" value="Genomic_DNA"/>
</dbReference>
<keyword evidence="1" id="KW-0472">Membrane</keyword>